<protein>
    <submittedName>
        <fullName evidence="1">Uncharacterized protein</fullName>
    </submittedName>
</protein>
<dbReference type="RefSeq" id="WP_346172697.1">
    <property type="nucleotide sequence ID" value="NZ_BAAASD010000001.1"/>
</dbReference>
<reference evidence="2" key="1">
    <citation type="journal article" date="2019" name="Int. J. Syst. Evol. Microbiol.">
        <title>The Global Catalogue of Microorganisms (GCM) 10K type strain sequencing project: providing services to taxonomists for standard genome sequencing and annotation.</title>
        <authorList>
            <consortium name="The Broad Institute Genomics Platform"/>
            <consortium name="The Broad Institute Genome Sequencing Center for Infectious Disease"/>
            <person name="Wu L."/>
            <person name="Ma J."/>
        </authorList>
    </citation>
    <scope>NUCLEOTIDE SEQUENCE [LARGE SCALE GENOMIC DNA]</scope>
    <source>
        <strain evidence="2">JCM 4316</strain>
    </source>
</reference>
<dbReference type="EMBL" id="BAAASD010000001">
    <property type="protein sequence ID" value="GAA2325743.1"/>
    <property type="molecule type" value="Genomic_DNA"/>
</dbReference>
<organism evidence="1 2">
    <name type="scientific">Streptomyces cuspidosporus</name>
    <dbReference type="NCBI Taxonomy" id="66882"/>
    <lineage>
        <taxon>Bacteria</taxon>
        <taxon>Bacillati</taxon>
        <taxon>Actinomycetota</taxon>
        <taxon>Actinomycetes</taxon>
        <taxon>Kitasatosporales</taxon>
        <taxon>Streptomycetaceae</taxon>
        <taxon>Streptomyces</taxon>
    </lineage>
</organism>
<name>A0ABP5SAR4_9ACTN</name>
<gene>
    <name evidence="1" type="ORF">GCM10010246_03760</name>
</gene>
<evidence type="ECO:0000313" key="1">
    <source>
        <dbReference type="EMBL" id="GAA2325743.1"/>
    </source>
</evidence>
<dbReference type="Proteomes" id="UP001500253">
    <property type="component" value="Unassembled WGS sequence"/>
</dbReference>
<accession>A0ABP5SAR4</accession>
<evidence type="ECO:0000313" key="2">
    <source>
        <dbReference type="Proteomes" id="UP001500253"/>
    </source>
</evidence>
<sequence length="92" mass="9015">MMLMVVFGVALLAAVPLSDLAARTVLSTSVLFLAGGALAGGGSPGLIHIAPDGGVASATADPAFFTGLFVTIGGSTVRECRSGTGAMFGSER</sequence>
<proteinExistence type="predicted"/>
<comment type="caution">
    <text evidence="1">The sequence shown here is derived from an EMBL/GenBank/DDBJ whole genome shotgun (WGS) entry which is preliminary data.</text>
</comment>
<keyword evidence="2" id="KW-1185">Reference proteome</keyword>